<accession>A0A347WFJ4</accession>
<evidence type="ECO:0000313" key="2">
    <source>
        <dbReference type="Proteomes" id="UP000264120"/>
    </source>
</evidence>
<dbReference type="KEGG" id="ksc:CD178_02891"/>
<keyword evidence="2" id="KW-1185">Reference proteome</keyword>
<protein>
    <submittedName>
        <fullName evidence="1">Uncharacterized protein</fullName>
    </submittedName>
</protein>
<organism evidence="1 2">
    <name type="scientific">Komagataeibacter saccharivorans</name>
    <dbReference type="NCBI Taxonomy" id="265959"/>
    <lineage>
        <taxon>Bacteria</taxon>
        <taxon>Pseudomonadati</taxon>
        <taxon>Pseudomonadota</taxon>
        <taxon>Alphaproteobacteria</taxon>
        <taxon>Acetobacterales</taxon>
        <taxon>Acetobacteraceae</taxon>
        <taxon>Komagataeibacter</taxon>
    </lineage>
</organism>
<proteinExistence type="predicted"/>
<sequence>MKTLRIKKKPVASDCQLMLNRVVITFLSVTIPSMASRPEKRGTMHLMQQETPA</sequence>
<gene>
    <name evidence="1" type="ORF">CD178_02891</name>
</gene>
<dbReference type="EMBL" id="CP023036">
    <property type="protein sequence ID" value="AXY23637.1"/>
    <property type="molecule type" value="Genomic_DNA"/>
</dbReference>
<reference evidence="1 2" key="1">
    <citation type="submission" date="2017-08" db="EMBL/GenBank/DDBJ databases">
        <title>Complete genome sequence of Gluconacetobacter saccharivorans CV1 isolated from Fermented Vinegar.</title>
        <authorList>
            <person name="Kim S.-Y."/>
        </authorList>
    </citation>
    <scope>NUCLEOTIDE SEQUENCE [LARGE SCALE GENOMIC DNA]</scope>
    <source>
        <strain evidence="1 2">CV1</strain>
    </source>
</reference>
<name>A0A347WFJ4_9PROT</name>
<evidence type="ECO:0000313" key="1">
    <source>
        <dbReference type="EMBL" id="AXY23637.1"/>
    </source>
</evidence>
<dbReference type="Proteomes" id="UP000264120">
    <property type="component" value="Chromosome"/>
</dbReference>
<dbReference type="AlphaFoldDB" id="A0A347WFJ4"/>